<dbReference type="RefSeq" id="XP_002682029.1">
    <property type="nucleotide sequence ID" value="XM_002681983.1"/>
</dbReference>
<dbReference type="Pfam" id="PF01825">
    <property type="entry name" value="GPS"/>
    <property type="match status" value="1"/>
</dbReference>
<dbReference type="PROSITE" id="PS50026">
    <property type="entry name" value="EGF_3"/>
    <property type="match status" value="1"/>
</dbReference>
<dbReference type="KEGG" id="ngr:NAEGRDRAFT_62535"/>
<feature type="transmembrane region" description="Helical" evidence="7">
    <location>
        <begin position="1479"/>
        <end position="1501"/>
    </location>
</feature>
<dbReference type="Gene3D" id="2.60.220.50">
    <property type="match status" value="1"/>
</dbReference>
<keyword evidence="5" id="KW-1015">Disulfide bond</keyword>
<dbReference type="PROSITE" id="PS00022">
    <property type="entry name" value="EGF_1"/>
    <property type="match status" value="1"/>
</dbReference>
<evidence type="ECO:0000313" key="12">
    <source>
        <dbReference type="Proteomes" id="UP000006671"/>
    </source>
</evidence>
<dbReference type="VEuPathDB" id="AmoebaDB:NAEGRDRAFT_62535"/>
<keyword evidence="5" id="KW-0245">EGF-like domain</keyword>
<keyword evidence="8" id="KW-0732">Signal</keyword>
<dbReference type="Gene3D" id="2.10.25.10">
    <property type="entry name" value="Laminin"/>
    <property type="match status" value="1"/>
</dbReference>
<feature type="region of interest" description="Disordered" evidence="6">
    <location>
        <begin position="1212"/>
        <end position="1233"/>
    </location>
</feature>
<feature type="domain" description="EGF-like" evidence="9">
    <location>
        <begin position="592"/>
        <end position="625"/>
    </location>
</feature>
<dbReference type="STRING" id="5762.D2V1C9"/>
<comment type="subcellular location">
    <subcellularLocation>
        <location evidence="1">Membrane</location>
    </subcellularLocation>
</comment>
<feature type="transmembrane region" description="Helical" evidence="7">
    <location>
        <begin position="1538"/>
        <end position="1559"/>
    </location>
</feature>
<feature type="domain" description="RGS" evidence="10">
    <location>
        <begin position="1743"/>
        <end position="1881"/>
    </location>
</feature>
<feature type="disulfide bond" evidence="5">
    <location>
        <begin position="615"/>
        <end position="624"/>
    </location>
</feature>
<feature type="signal peptide" evidence="8">
    <location>
        <begin position="1"/>
        <end position="22"/>
    </location>
</feature>
<accession>D2V1C9</accession>
<organism evidence="12">
    <name type="scientific">Naegleria gruberi</name>
    <name type="common">Amoeba</name>
    <dbReference type="NCBI Taxonomy" id="5762"/>
    <lineage>
        <taxon>Eukaryota</taxon>
        <taxon>Discoba</taxon>
        <taxon>Heterolobosea</taxon>
        <taxon>Tetramitia</taxon>
        <taxon>Eutetramitia</taxon>
        <taxon>Vahlkampfiidae</taxon>
        <taxon>Naegleria</taxon>
    </lineage>
</organism>
<evidence type="ECO:0000256" key="3">
    <source>
        <dbReference type="ARBA" id="ARBA00022989"/>
    </source>
</evidence>
<evidence type="ECO:0000256" key="4">
    <source>
        <dbReference type="ARBA" id="ARBA00023136"/>
    </source>
</evidence>
<evidence type="ECO:0000256" key="7">
    <source>
        <dbReference type="SAM" id="Phobius"/>
    </source>
</evidence>
<dbReference type="OrthoDB" id="8951579at2759"/>
<evidence type="ECO:0000313" key="11">
    <source>
        <dbReference type="EMBL" id="EFC49285.1"/>
    </source>
</evidence>
<feature type="chain" id="PRO_5003037736" evidence="8">
    <location>
        <begin position="23"/>
        <end position="1899"/>
    </location>
</feature>
<feature type="transmembrane region" description="Helical" evidence="7">
    <location>
        <begin position="1571"/>
        <end position="1596"/>
    </location>
</feature>
<dbReference type="InterPro" id="IPR000742">
    <property type="entry name" value="EGF"/>
</dbReference>
<evidence type="ECO:0000256" key="8">
    <source>
        <dbReference type="SAM" id="SignalP"/>
    </source>
</evidence>
<dbReference type="PROSITE" id="PS50132">
    <property type="entry name" value="RGS"/>
    <property type="match status" value="1"/>
</dbReference>
<dbReference type="InterPro" id="IPR036305">
    <property type="entry name" value="RGS_sf"/>
</dbReference>
<proteinExistence type="predicted"/>
<dbReference type="GO" id="GO:0016020">
    <property type="term" value="C:membrane"/>
    <property type="evidence" value="ECO:0007669"/>
    <property type="project" value="UniProtKB-SubCell"/>
</dbReference>
<dbReference type="Gene3D" id="1.10.167.10">
    <property type="entry name" value="Regulator of G-protein Signalling 4, domain 2"/>
    <property type="match status" value="1"/>
</dbReference>
<dbReference type="InterPro" id="IPR046338">
    <property type="entry name" value="GAIN_dom_sf"/>
</dbReference>
<evidence type="ECO:0000256" key="6">
    <source>
        <dbReference type="SAM" id="MobiDB-lite"/>
    </source>
</evidence>
<dbReference type="PANTHER" id="PTHR10845">
    <property type="entry name" value="REGULATOR OF G PROTEIN SIGNALING"/>
    <property type="match status" value="1"/>
</dbReference>
<evidence type="ECO:0000256" key="1">
    <source>
        <dbReference type="ARBA" id="ARBA00004370"/>
    </source>
</evidence>
<gene>
    <name evidence="11" type="ORF">NAEGRDRAFT_62535</name>
</gene>
<evidence type="ECO:0000259" key="10">
    <source>
        <dbReference type="PROSITE" id="PS50132"/>
    </source>
</evidence>
<dbReference type="InParanoid" id="D2V1C9"/>
<dbReference type="PANTHER" id="PTHR10845:SF192">
    <property type="entry name" value="DOUBLE HIT, ISOFORM B"/>
    <property type="match status" value="1"/>
</dbReference>
<dbReference type="Pfam" id="PF00615">
    <property type="entry name" value="RGS"/>
    <property type="match status" value="1"/>
</dbReference>
<dbReference type="GeneID" id="8855145"/>
<dbReference type="SUPFAM" id="SSF48097">
    <property type="entry name" value="Regulator of G-protein signaling, RGS"/>
    <property type="match status" value="1"/>
</dbReference>
<evidence type="ECO:0000256" key="2">
    <source>
        <dbReference type="ARBA" id="ARBA00022692"/>
    </source>
</evidence>
<feature type="region of interest" description="Disordered" evidence="6">
    <location>
        <begin position="1160"/>
        <end position="1187"/>
    </location>
</feature>
<evidence type="ECO:0000259" key="9">
    <source>
        <dbReference type="PROSITE" id="PS50026"/>
    </source>
</evidence>
<feature type="transmembrane region" description="Helical" evidence="7">
    <location>
        <begin position="1699"/>
        <end position="1725"/>
    </location>
</feature>
<keyword evidence="3 7" id="KW-1133">Transmembrane helix</keyword>
<dbReference type="PROSITE" id="PS01186">
    <property type="entry name" value="EGF_2"/>
    <property type="match status" value="1"/>
</dbReference>
<keyword evidence="12" id="KW-1185">Reference proteome</keyword>
<feature type="region of interest" description="Disordered" evidence="6">
    <location>
        <begin position="1114"/>
        <end position="1136"/>
    </location>
</feature>
<feature type="transmembrane region" description="Helical" evidence="7">
    <location>
        <begin position="1660"/>
        <end position="1679"/>
    </location>
</feature>
<sequence>MASNCLSILVVFSWLLVLLVHSHVESTATTFTFSKEGQLLVSNREEIRKLKDNNIVARFECGEACKISELVDGSGENQHVLYLHNKTQIRSLSLFGDSSILVEESVETIQSFFMTEYDEIIYSTGNHIKKRLLSGYKVILAGSKYECQDETNDDECIRPGHVAQDAMSETIYFYDYRTNLIRKIEDGTIRDVKGTFGYFTFDIKHGIIYCSDGTFIKRIQPDLTFDIIGGRLNKYHDESPDETLAKHAFLDVMKLRVSPVWGEEEIFYISRTGSLRMVDSNNKLKTIMDDSDEIQHSKPSTTHKRELFKLYEEIIDNNSTNNNSTNSTMDIDYYPNVNITGIISPDGSGIKFIAYYGRSDVYTHQLFFSDDSGYDLTGCMNYHEEKSIKLTLLEKNDTELTQSYTSNYIPLSTLLESSSVRKTTFGNYWKLDISLSAQYVDQDGHFHGDLCYNYIYNATVSVNLWMITQSISQSLTVDNQNFDFSVYPNNFQVSFDSNLKVNVDLYLESHFEISSLIYTNSTSSIVQSFSVNSFEHFFDRNFYNYSKYSLEGSFNSYDIAGAYQFKLSFYDYNSESLETSFQFSLSMLLSDDVPQTISNQCTHGGLALTSTKCFCQAGYYGDVCQSFNCYGNSSVSDVVCSGHGQCSAPDVCSCIPIYGGSVCQNILIYHVSAALSSTLIVKGDSQVVTATVTATEYPIQNLMFTLICLNCELVTTFQSTDSFSLDFSNVNTGSYYFTLYGTTIDTSIKSQLFDFVVQVTSQTFRAVQSLESYGIPTYYLHTSKQVQLSAIISNITLSDYSQVSDFNCLYQDCSFSYSYSIKLRSLSSTQLLKSSNGMLNGNGNQFGILLSPPLSLSTVVSLESLDITKITVDLNFRNGLQNFFTFIEIPVLSLPKIPDVITIEPSTGVAIATRFNISSSGWIADFQLQPLSFAYGFFHPTLQKSIRITQFTTVSDITFPLPFVTNDSLPIIAFVQDVNGNLQEYSIGSVIVTSYPNSTADLMNSTCYELKNVLLYDQSIEITPEVILQKVIAIEISQENAETALSALNVLTKETEKVTTEIVTEVTKKVDTYMENVVDTYTVELNTYGYVKSKVSTEVLTSTLQVLSNIISTDNTSTNTSTTDSSSSPSTPAVTVQETVEQTLTTFNTLVMKGQVPTVLSSTGSTSSDDSNKNNTSTSATTTETQVTIPSETYSSPAIVTTVATIVLQTTTAPSNSSQTSASQTNPDSTPVSTPVVKNILESGFNSSVVLNIASIAKSTGGTNAVIGLSSVTYAKNVDANGNKTASSIIDFKYYQNYNLTKLSDLADPIVLNLAISKEEFTKFTNETEIVCKFWDETCKNWKTKGMLFIGLTANQVNCSSNHTTKFSTFIEYKQTNVTGTNDKSSPTIAQAVEISKLYYAEIAFGVVFTLLSGFVLVMLIIFRNKQPVSSRLITPYLGMIALLTESILISIVQRSVLIDYLFQTNTNIWEEEQNSANIVGNVTMIIVNTLNLTAILSYVIQVVRFELLKLLYGKISTHKPKGSVRFRFLKVLTSARVFMSIIISFAILNILYWTLWVILVRTNVIPAQTYTYIVSISYTVIIFLFSIIISLVAIIDISVSYYRKRSRGGFRNLESMGSTDLNSLRKKTTIRISNIKGKVSRAGVQVFSLDSPLFFRTEMAIYLVYFALLIVQQSLGLTSNEYRFKGTTVYDTALKYDVAVFIMEVLYQFCYVLVFGGFSLLILLKLYIQKKVNLDKIGNISKLSIFLQDQDARQVFEKFCQSEFSTENIYLYDYLLNNELFTSGRYLDGISDFLKNIHDLFMVSNAVCEVNVPSTTRKKFILLYKQVNVENKDLEMMDSSEGGLRKQIADCFNDLQAQIELNMEDTFSRFITSQLYDDFLKQKDLKVNFAKQMRVDLE</sequence>
<dbReference type="InterPro" id="IPR044926">
    <property type="entry name" value="RGS_subdomain_2"/>
</dbReference>
<feature type="compositionally biased region" description="Low complexity" evidence="6">
    <location>
        <begin position="1161"/>
        <end position="1185"/>
    </location>
</feature>
<evidence type="ECO:0000256" key="5">
    <source>
        <dbReference type="PROSITE-ProRule" id="PRU00076"/>
    </source>
</evidence>
<dbReference type="EMBL" id="GG738848">
    <property type="protein sequence ID" value="EFC49285.1"/>
    <property type="molecule type" value="Genomic_DNA"/>
</dbReference>
<reference evidence="11 12" key="1">
    <citation type="journal article" date="2010" name="Cell">
        <title>The genome of Naegleria gruberi illuminates early eukaryotic versatility.</title>
        <authorList>
            <person name="Fritz-Laylin L.K."/>
            <person name="Prochnik S.E."/>
            <person name="Ginger M.L."/>
            <person name="Dacks J.B."/>
            <person name="Carpenter M.L."/>
            <person name="Field M.C."/>
            <person name="Kuo A."/>
            <person name="Paredez A."/>
            <person name="Chapman J."/>
            <person name="Pham J."/>
            <person name="Shu S."/>
            <person name="Neupane R."/>
            <person name="Cipriano M."/>
            <person name="Mancuso J."/>
            <person name="Tu H."/>
            <person name="Salamov A."/>
            <person name="Lindquist E."/>
            <person name="Shapiro H."/>
            <person name="Lucas S."/>
            <person name="Grigoriev I.V."/>
            <person name="Cande W.Z."/>
            <person name="Fulton C."/>
            <person name="Rokhsar D.S."/>
            <person name="Dawson S.C."/>
        </authorList>
    </citation>
    <scope>NUCLEOTIDE SEQUENCE [LARGE SCALE GENOMIC DNA]</scope>
    <source>
        <strain evidence="11 12">NEG-M</strain>
    </source>
</reference>
<protein>
    <submittedName>
        <fullName evidence="11">Predicted protein</fullName>
    </submittedName>
</protein>
<feature type="transmembrane region" description="Helical" evidence="7">
    <location>
        <begin position="1398"/>
        <end position="1423"/>
    </location>
</feature>
<dbReference type="InterPro" id="IPR016137">
    <property type="entry name" value="RGS"/>
</dbReference>
<feature type="transmembrane region" description="Helical" evidence="7">
    <location>
        <begin position="1435"/>
        <end position="1459"/>
    </location>
</feature>
<feature type="compositionally biased region" description="Low complexity" evidence="6">
    <location>
        <begin position="1212"/>
        <end position="1227"/>
    </location>
</feature>
<dbReference type="Proteomes" id="UP000006671">
    <property type="component" value="Unassembled WGS sequence"/>
</dbReference>
<dbReference type="SMART" id="SM00315">
    <property type="entry name" value="RGS"/>
    <property type="match status" value="1"/>
</dbReference>
<keyword evidence="2 7" id="KW-0812">Transmembrane</keyword>
<keyword evidence="4 7" id="KW-0472">Membrane</keyword>
<name>D2V1C9_NAEGR</name>
<dbReference type="InterPro" id="IPR000203">
    <property type="entry name" value="GPS"/>
</dbReference>
<comment type="caution">
    <text evidence="5">Lacks conserved residue(s) required for the propagation of feature annotation.</text>
</comment>